<dbReference type="PANTHER" id="PTHR39322:SF1">
    <property type="entry name" value="ISOVALERYL-HOMOSERINE LACTONE SYNTHASE"/>
    <property type="match status" value="1"/>
</dbReference>
<dbReference type="InterPro" id="IPR018311">
    <property type="entry name" value="Autoind_synth_CS"/>
</dbReference>
<evidence type="ECO:0000256" key="3">
    <source>
        <dbReference type="ARBA" id="ARBA00022654"/>
    </source>
</evidence>
<keyword evidence="11" id="KW-1185">Reference proteome</keyword>
<dbReference type="GO" id="GO:0061579">
    <property type="term" value="F:N-acyl homoserine lactone synthase activity"/>
    <property type="evidence" value="ECO:0007669"/>
    <property type="project" value="UniProtKB-UniRule"/>
</dbReference>
<sequence length="218" mass="24699">MRVFKGKLNRHWDKTVENSLYCFRNRVFHERLGWDVESHSGLERDNFDGPDTHWVLIEDEQGLCGCIRLLSCAQDYMLPTIFPTALAGEAPPRHQDVWELTRLAIDANRAPRLDNGVSELTCVIFREVYAFALAHQIRELIAVVSLPVERIFRRLGLPIERLGHRQAVDLGAVRGVGIRFQLDERFAAAVARPLRGHYTDHGGAVSPYPIKNPGKIPG</sequence>
<keyword evidence="4 9" id="KW-0808">Transferase</keyword>
<keyword evidence="5 9" id="KW-0949">S-adenosyl-L-methionine</keyword>
<dbReference type="PROSITE" id="PS51187">
    <property type="entry name" value="AUTOINDUCER_SYNTH_2"/>
    <property type="match status" value="1"/>
</dbReference>
<comment type="similarity">
    <text evidence="8 9">Belongs to the autoinducer synthase family.</text>
</comment>
<dbReference type="PROSITE" id="PS00949">
    <property type="entry name" value="AUTOINDUCER_SYNTH_1"/>
    <property type="match status" value="1"/>
</dbReference>
<dbReference type="SUPFAM" id="SSF55729">
    <property type="entry name" value="Acyl-CoA N-acyltransferases (Nat)"/>
    <property type="match status" value="1"/>
</dbReference>
<dbReference type="AlphaFoldDB" id="R1H8Y1"/>
<dbReference type="PRINTS" id="PR01549">
    <property type="entry name" value="AUTOINDCRSYN"/>
</dbReference>
<name>R1H8Y1_9GAMM</name>
<dbReference type="Gene3D" id="3.40.630.30">
    <property type="match status" value="1"/>
</dbReference>
<dbReference type="RefSeq" id="WP_005891928.1">
    <property type="nucleotide sequence ID" value="NZ_AQGQ01000003.1"/>
</dbReference>
<evidence type="ECO:0000256" key="5">
    <source>
        <dbReference type="ARBA" id="ARBA00022691"/>
    </source>
</evidence>
<dbReference type="EC" id="2.3.1.184" evidence="1 9"/>
<protein>
    <recommendedName>
        <fullName evidence="2 9">Acyl-homoserine-lactone synthase</fullName>
        <ecNumber evidence="1 9">2.3.1.184</ecNumber>
    </recommendedName>
    <alternativeName>
        <fullName evidence="9">Autoinducer synthesis protein</fullName>
    </alternativeName>
</protein>
<dbReference type="EMBL" id="AQGQ01000003">
    <property type="protein sequence ID" value="EOD56916.1"/>
    <property type="molecule type" value="Genomic_DNA"/>
</dbReference>
<reference evidence="10 11" key="1">
    <citation type="journal article" date="2013" name="Genome Announc.">
        <title>Draft Genome Sequence of Aeromonas molluscorum Strain 848TT, Isolated from Bivalve Molluscs.</title>
        <authorList>
            <person name="Spataro N."/>
            <person name="Farfan M."/>
            <person name="Albarral V."/>
            <person name="Sanglas A."/>
            <person name="Loren J.G."/>
            <person name="Fuste M.C."/>
            <person name="Bosch E."/>
        </authorList>
    </citation>
    <scope>NUCLEOTIDE SEQUENCE [LARGE SCALE GENOMIC DNA]</scope>
    <source>
        <strain evidence="10 11">848</strain>
    </source>
</reference>
<dbReference type="Pfam" id="PF00765">
    <property type="entry name" value="Autoind_synth"/>
    <property type="match status" value="1"/>
</dbReference>
<proteinExistence type="inferred from homology"/>
<dbReference type="PATRIC" id="fig|1268236.3.peg.297"/>
<evidence type="ECO:0000256" key="9">
    <source>
        <dbReference type="RuleBase" id="RU361135"/>
    </source>
</evidence>
<dbReference type="InterPro" id="IPR016181">
    <property type="entry name" value="Acyl_CoA_acyltransferase"/>
</dbReference>
<dbReference type="Proteomes" id="UP000013526">
    <property type="component" value="Unassembled WGS sequence"/>
</dbReference>
<evidence type="ECO:0000256" key="6">
    <source>
        <dbReference type="ARBA" id="ARBA00022929"/>
    </source>
</evidence>
<dbReference type="InterPro" id="IPR001690">
    <property type="entry name" value="Autoind_synthase"/>
</dbReference>
<evidence type="ECO:0000256" key="4">
    <source>
        <dbReference type="ARBA" id="ARBA00022679"/>
    </source>
</evidence>
<evidence type="ECO:0000256" key="7">
    <source>
        <dbReference type="ARBA" id="ARBA00048576"/>
    </source>
</evidence>
<gene>
    <name evidence="10" type="ORF">G113_01479</name>
</gene>
<evidence type="ECO:0000313" key="10">
    <source>
        <dbReference type="EMBL" id="EOD56916.1"/>
    </source>
</evidence>
<accession>R1H8Y1</accession>
<dbReference type="PANTHER" id="PTHR39322">
    <property type="entry name" value="ACYL-HOMOSERINE-LACTONE SYNTHASE"/>
    <property type="match status" value="1"/>
</dbReference>
<comment type="catalytic activity">
    <reaction evidence="7 9">
        <text>a fatty acyl-[ACP] + S-adenosyl-L-methionine = an N-acyl-L-homoserine lactone + S-methyl-5'-thioadenosine + holo-[ACP] + H(+)</text>
        <dbReference type="Rhea" id="RHEA:10096"/>
        <dbReference type="Rhea" id="RHEA-COMP:9685"/>
        <dbReference type="Rhea" id="RHEA-COMP:14125"/>
        <dbReference type="ChEBI" id="CHEBI:15378"/>
        <dbReference type="ChEBI" id="CHEBI:17509"/>
        <dbReference type="ChEBI" id="CHEBI:55474"/>
        <dbReference type="ChEBI" id="CHEBI:59789"/>
        <dbReference type="ChEBI" id="CHEBI:64479"/>
        <dbReference type="ChEBI" id="CHEBI:138651"/>
        <dbReference type="EC" id="2.3.1.184"/>
    </reaction>
</comment>
<evidence type="ECO:0000256" key="1">
    <source>
        <dbReference type="ARBA" id="ARBA00012340"/>
    </source>
</evidence>
<evidence type="ECO:0000313" key="11">
    <source>
        <dbReference type="Proteomes" id="UP000013526"/>
    </source>
</evidence>
<dbReference type="OrthoDB" id="6023281at2"/>
<comment type="caution">
    <text evidence="10">The sequence shown here is derived from an EMBL/GenBank/DDBJ whole genome shotgun (WGS) entry which is preliminary data.</text>
</comment>
<organism evidence="10 11">
    <name type="scientific">Aeromonas molluscorum 848</name>
    <dbReference type="NCBI Taxonomy" id="1268236"/>
    <lineage>
        <taxon>Bacteria</taxon>
        <taxon>Pseudomonadati</taxon>
        <taxon>Pseudomonadota</taxon>
        <taxon>Gammaproteobacteria</taxon>
        <taxon>Aeromonadales</taxon>
        <taxon>Aeromonadaceae</taxon>
        <taxon>Aeromonas</taxon>
    </lineage>
</organism>
<keyword evidence="3 8" id="KW-0673">Quorum sensing</keyword>
<keyword evidence="6 8" id="KW-0071">Autoinducer synthesis</keyword>
<dbReference type="GO" id="GO:0009372">
    <property type="term" value="P:quorum sensing"/>
    <property type="evidence" value="ECO:0007669"/>
    <property type="project" value="UniProtKB-UniRule"/>
</dbReference>
<evidence type="ECO:0000256" key="8">
    <source>
        <dbReference type="PROSITE-ProRule" id="PRU00533"/>
    </source>
</evidence>
<dbReference type="GO" id="GO:0007165">
    <property type="term" value="P:signal transduction"/>
    <property type="evidence" value="ECO:0007669"/>
    <property type="project" value="TreeGrafter"/>
</dbReference>
<evidence type="ECO:0000256" key="2">
    <source>
        <dbReference type="ARBA" id="ARBA00018768"/>
    </source>
</evidence>